<dbReference type="OrthoDB" id="166264at2"/>
<dbReference type="GO" id="GO:0005829">
    <property type="term" value="C:cytosol"/>
    <property type="evidence" value="ECO:0007669"/>
    <property type="project" value="TreeGrafter"/>
</dbReference>
<dbReference type="InterPro" id="IPR011991">
    <property type="entry name" value="ArsR-like_HTH"/>
</dbReference>
<keyword evidence="8" id="KW-1185">Reference proteome</keyword>
<reference evidence="7 8" key="1">
    <citation type="submission" date="2018-08" db="EMBL/GenBank/DDBJ databases">
        <title>Salinimonas sediminis sp. nov., a piezophilic bacterium isolated from a deep-sea sediment sample from the New Britain Trench.</title>
        <authorList>
            <person name="Cao J."/>
        </authorList>
    </citation>
    <scope>NUCLEOTIDE SEQUENCE [LARGE SCALE GENOMIC DNA]</scope>
    <source>
        <strain evidence="7 8">N102</strain>
    </source>
</reference>
<dbReference type="KEGG" id="salm:D0Y50_11855"/>
<dbReference type="CDD" id="cd00090">
    <property type="entry name" value="HTH_ARSR"/>
    <property type="match status" value="1"/>
</dbReference>
<proteinExistence type="predicted"/>
<evidence type="ECO:0000256" key="3">
    <source>
        <dbReference type="ARBA" id="ARBA00023159"/>
    </source>
</evidence>
<dbReference type="InterPro" id="IPR036388">
    <property type="entry name" value="WH-like_DNA-bd_sf"/>
</dbReference>
<dbReference type="GO" id="GO:0006355">
    <property type="term" value="P:regulation of DNA-templated transcription"/>
    <property type="evidence" value="ECO:0007669"/>
    <property type="project" value="UniProtKB-ARBA"/>
</dbReference>
<evidence type="ECO:0000256" key="1">
    <source>
        <dbReference type="ARBA" id="ARBA00023015"/>
    </source>
</evidence>
<dbReference type="SUPFAM" id="SSF46785">
    <property type="entry name" value="Winged helix' DNA-binding domain"/>
    <property type="match status" value="1"/>
</dbReference>
<evidence type="ECO:0000259" key="6">
    <source>
        <dbReference type="PROSITE" id="PS50956"/>
    </source>
</evidence>
<dbReference type="InterPro" id="IPR019888">
    <property type="entry name" value="Tscrpt_reg_AsnC-like"/>
</dbReference>
<evidence type="ECO:0000256" key="5">
    <source>
        <dbReference type="ARBA" id="ARBA00039227"/>
    </source>
</evidence>
<dbReference type="InterPro" id="IPR019887">
    <property type="entry name" value="Tscrpt_reg_AsnC/Lrp_C"/>
</dbReference>
<dbReference type="Proteomes" id="UP000262073">
    <property type="component" value="Chromosome"/>
</dbReference>
<keyword evidence="2" id="KW-0238">DNA-binding</keyword>
<dbReference type="PROSITE" id="PS00519">
    <property type="entry name" value="HTH_ASNC_1"/>
    <property type="match status" value="1"/>
</dbReference>
<dbReference type="GO" id="GO:0006524">
    <property type="term" value="P:alanine catabolic process"/>
    <property type="evidence" value="ECO:0007669"/>
    <property type="project" value="TreeGrafter"/>
</dbReference>
<dbReference type="Pfam" id="PF01037">
    <property type="entry name" value="AsnC_trans_reg"/>
    <property type="match status" value="1"/>
</dbReference>
<dbReference type="InterPro" id="IPR019885">
    <property type="entry name" value="Tscrpt_reg_HTH_AsnC-type_CS"/>
</dbReference>
<keyword evidence="1" id="KW-0805">Transcription regulation</keyword>
<dbReference type="GO" id="GO:0043201">
    <property type="term" value="P:response to L-leucine"/>
    <property type="evidence" value="ECO:0007669"/>
    <property type="project" value="TreeGrafter"/>
</dbReference>
<sequence length="150" mass="16606">MMKNDRYNQQILQVLQADGRIANTELAEQVGLSASACLRRVQEMERQGVITGYRAVVNQTSLGRGFVAYVSVGLGEHSTASQRAFEKAVSQSEQVRECHNITGAFEYLLRVETSDIQAYKQFHADILGAIAQVRTITTHVVMGSSKDERA</sequence>
<evidence type="ECO:0000256" key="4">
    <source>
        <dbReference type="ARBA" id="ARBA00023163"/>
    </source>
</evidence>
<dbReference type="Gene3D" id="3.30.70.920">
    <property type="match status" value="1"/>
</dbReference>
<dbReference type="PRINTS" id="PR00033">
    <property type="entry name" value="HTHASNC"/>
</dbReference>
<dbReference type="InterPro" id="IPR000485">
    <property type="entry name" value="AsnC-type_HTH_dom"/>
</dbReference>
<accession>A0A346NN78</accession>
<dbReference type="RefSeq" id="WP_108567087.1">
    <property type="nucleotide sequence ID" value="NZ_CP031769.1"/>
</dbReference>
<dbReference type="PANTHER" id="PTHR30154">
    <property type="entry name" value="LEUCINE-RESPONSIVE REGULATORY PROTEIN"/>
    <property type="match status" value="1"/>
</dbReference>
<keyword evidence="4" id="KW-0804">Transcription</keyword>
<name>A0A346NN78_9ALTE</name>
<dbReference type="EMBL" id="CP031769">
    <property type="protein sequence ID" value="AXR06985.1"/>
    <property type="molecule type" value="Genomic_DNA"/>
</dbReference>
<organism evidence="7 8">
    <name type="scientific">Salinimonas sediminis</name>
    <dbReference type="NCBI Taxonomy" id="2303538"/>
    <lineage>
        <taxon>Bacteria</taxon>
        <taxon>Pseudomonadati</taxon>
        <taxon>Pseudomonadota</taxon>
        <taxon>Gammaproteobacteria</taxon>
        <taxon>Alteromonadales</taxon>
        <taxon>Alteromonadaceae</taxon>
        <taxon>Alteromonas/Salinimonas group</taxon>
        <taxon>Salinimonas</taxon>
    </lineage>
</organism>
<dbReference type="InterPro" id="IPR011008">
    <property type="entry name" value="Dimeric_a/b-barrel"/>
</dbReference>
<dbReference type="PROSITE" id="PS50956">
    <property type="entry name" value="HTH_ASNC_2"/>
    <property type="match status" value="1"/>
</dbReference>
<feature type="domain" description="HTH asnC-type" evidence="6">
    <location>
        <begin position="9"/>
        <end position="65"/>
    </location>
</feature>
<protein>
    <recommendedName>
        <fullName evidence="5">Leucine-responsive regulatory protein</fullName>
    </recommendedName>
</protein>
<dbReference type="InterPro" id="IPR036390">
    <property type="entry name" value="WH_DNA-bd_sf"/>
</dbReference>
<dbReference type="Pfam" id="PF13412">
    <property type="entry name" value="HTH_24"/>
    <property type="match status" value="1"/>
</dbReference>
<dbReference type="SMART" id="SM00344">
    <property type="entry name" value="HTH_ASNC"/>
    <property type="match status" value="1"/>
</dbReference>
<evidence type="ECO:0000313" key="7">
    <source>
        <dbReference type="EMBL" id="AXR06985.1"/>
    </source>
</evidence>
<dbReference type="AlphaFoldDB" id="A0A346NN78"/>
<dbReference type="GO" id="GO:0043565">
    <property type="term" value="F:sequence-specific DNA binding"/>
    <property type="evidence" value="ECO:0007669"/>
    <property type="project" value="InterPro"/>
</dbReference>
<dbReference type="PANTHER" id="PTHR30154:SF0">
    <property type="entry name" value="LEUCINE-RESPONSIVE REGULATORY PROTEIN"/>
    <property type="match status" value="1"/>
</dbReference>
<keyword evidence="3" id="KW-0010">Activator</keyword>
<dbReference type="SUPFAM" id="SSF54909">
    <property type="entry name" value="Dimeric alpha+beta barrel"/>
    <property type="match status" value="1"/>
</dbReference>
<evidence type="ECO:0000313" key="8">
    <source>
        <dbReference type="Proteomes" id="UP000262073"/>
    </source>
</evidence>
<dbReference type="Gene3D" id="1.10.10.10">
    <property type="entry name" value="Winged helix-like DNA-binding domain superfamily/Winged helix DNA-binding domain"/>
    <property type="match status" value="1"/>
</dbReference>
<gene>
    <name evidence="7" type="ORF">D0Y50_11855</name>
</gene>
<evidence type="ECO:0000256" key="2">
    <source>
        <dbReference type="ARBA" id="ARBA00023125"/>
    </source>
</evidence>